<evidence type="ECO:0000256" key="8">
    <source>
        <dbReference type="ARBA" id="ARBA00047899"/>
    </source>
</evidence>
<keyword evidence="4" id="KW-0808">Transferase</keyword>
<evidence type="ECO:0000256" key="9">
    <source>
        <dbReference type="ARBA" id="ARBA00048679"/>
    </source>
</evidence>
<evidence type="ECO:0000256" key="2">
    <source>
        <dbReference type="ARBA" id="ARBA00012513"/>
    </source>
</evidence>
<organism evidence="11 12">
    <name type="scientific">Labeo rohita</name>
    <name type="common">Indian major carp</name>
    <name type="synonym">Cyprinus rohita</name>
    <dbReference type="NCBI Taxonomy" id="84645"/>
    <lineage>
        <taxon>Eukaryota</taxon>
        <taxon>Metazoa</taxon>
        <taxon>Chordata</taxon>
        <taxon>Craniata</taxon>
        <taxon>Vertebrata</taxon>
        <taxon>Euteleostomi</taxon>
        <taxon>Actinopterygii</taxon>
        <taxon>Neopterygii</taxon>
        <taxon>Teleostei</taxon>
        <taxon>Ostariophysi</taxon>
        <taxon>Cypriniformes</taxon>
        <taxon>Cyprinidae</taxon>
        <taxon>Labeoninae</taxon>
        <taxon>Labeonini</taxon>
        <taxon>Labeo</taxon>
    </lineage>
</organism>
<dbReference type="InterPro" id="IPR000719">
    <property type="entry name" value="Prot_kinase_dom"/>
</dbReference>
<dbReference type="GO" id="GO:0005524">
    <property type="term" value="F:ATP binding"/>
    <property type="evidence" value="ECO:0007669"/>
    <property type="project" value="UniProtKB-KW"/>
</dbReference>
<evidence type="ECO:0000313" key="12">
    <source>
        <dbReference type="Proteomes" id="UP000290572"/>
    </source>
</evidence>
<proteinExistence type="inferred from homology"/>
<dbReference type="PROSITE" id="PS00108">
    <property type="entry name" value="PROTEIN_KINASE_ST"/>
    <property type="match status" value="1"/>
</dbReference>
<name>A0A498NSJ2_LABRO</name>
<dbReference type="EMBL" id="QBIY01011141">
    <property type="protein sequence ID" value="RXN35092.1"/>
    <property type="molecule type" value="Genomic_DNA"/>
</dbReference>
<comment type="similarity">
    <text evidence="1">Belongs to the protein kinase superfamily. CAMK Ser/Thr protein kinase family. PIM subfamily.</text>
</comment>
<protein>
    <recommendedName>
        <fullName evidence="2">non-specific serine/threonine protein kinase</fullName>
        <ecNumber evidence="2">2.7.11.1</ecNumber>
    </recommendedName>
</protein>
<dbReference type="GO" id="GO:0005737">
    <property type="term" value="C:cytoplasm"/>
    <property type="evidence" value="ECO:0007669"/>
    <property type="project" value="TreeGrafter"/>
</dbReference>
<dbReference type="SMART" id="SM00220">
    <property type="entry name" value="S_TKc"/>
    <property type="match status" value="1"/>
</dbReference>
<dbReference type="GO" id="GO:0007346">
    <property type="term" value="P:regulation of mitotic cell cycle"/>
    <property type="evidence" value="ECO:0007669"/>
    <property type="project" value="TreeGrafter"/>
</dbReference>
<accession>A0A498NSJ2</accession>
<dbReference type="SUPFAM" id="SSF56112">
    <property type="entry name" value="Protein kinase-like (PK-like)"/>
    <property type="match status" value="1"/>
</dbReference>
<dbReference type="EC" id="2.7.11.1" evidence="2"/>
<dbReference type="InterPro" id="IPR011009">
    <property type="entry name" value="Kinase-like_dom_sf"/>
</dbReference>
<dbReference type="Proteomes" id="UP000290572">
    <property type="component" value="Unassembled WGS sequence"/>
</dbReference>
<comment type="catalytic activity">
    <reaction evidence="9">
        <text>L-seryl-[protein] + ATP = O-phospho-L-seryl-[protein] + ADP + H(+)</text>
        <dbReference type="Rhea" id="RHEA:17989"/>
        <dbReference type="Rhea" id="RHEA-COMP:9863"/>
        <dbReference type="Rhea" id="RHEA-COMP:11604"/>
        <dbReference type="ChEBI" id="CHEBI:15378"/>
        <dbReference type="ChEBI" id="CHEBI:29999"/>
        <dbReference type="ChEBI" id="CHEBI:30616"/>
        <dbReference type="ChEBI" id="CHEBI:83421"/>
        <dbReference type="ChEBI" id="CHEBI:456216"/>
        <dbReference type="EC" id="2.7.11.1"/>
    </reaction>
</comment>
<dbReference type="GO" id="GO:0043066">
    <property type="term" value="P:negative regulation of apoptotic process"/>
    <property type="evidence" value="ECO:0007669"/>
    <property type="project" value="TreeGrafter"/>
</dbReference>
<dbReference type="Gene3D" id="1.10.510.10">
    <property type="entry name" value="Transferase(Phosphotransferase) domain 1"/>
    <property type="match status" value="1"/>
</dbReference>
<keyword evidence="7" id="KW-0067">ATP-binding</keyword>
<evidence type="ECO:0000313" key="11">
    <source>
        <dbReference type="EMBL" id="RXN35092.1"/>
    </source>
</evidence>
<evidence type="ECO:0000256" key="6">
    <source>
        <dbReference type="ARBA" id="ARBA00022777"/>
    </source>
</evidence>
<feature type="domain" description="Protein kinase" evidence="10">
    <location>
        <begin position="1"/>
        <end position="183"/>
    </location>
</feature>
<dbReference type="GO" id="GO:0004674">
    <property type="term" value="F:protein serine/threonine kinase activity"/>
    <property type="evidence" value="ECO:0007669"/>
    <property type="project" value="UniProtKB-KW"/>
</dbReference>
<sequence length="194" mass="22745">MEWFEEKDRYILILERPQPCKDLLKFMLNDMQLLDEAKTRSLMCQVVMAAKHCLERGVFHRDIKLNNMLINTETNQVKLIDFGCGDLVKPGYLGGFAGGVCPPEYYRELRYEAGSTTVWSLGFMMYSMVYKRQPFRCLEDLMECNLKFRRTISTELQDLICRCMALDPTERPTVDEILQHEWFQQGQMTGEAQD</sequence>
<dbReference type="PANTHER" id="PTHR22984:SF11">
    <property type="entry name" value="AURORA KINASE-RELATED"/>
    <property type="match status" value="1"/>
</dbReference>
<evidence type="ECO:0000256" key="4">
    <source>
        <dbReference type="ARBA" id="ARBA00022679"/>
    </source>
</evidence>
<dbReference type="PANTHER" id="PTHR22984">
    <property type="entry name" value="SERINE/THREONINE-PROTEIN KINASE PIM"/>
    <property type="match status" value="1"/>
</dbReference>
<reference evidence="11 12" key="1">
    <citation type="submission" date="2018-03" db="EMBL/GenBank/DDBJ databases">
        <title>Draft genome sequence of Rohu Carp (Labeo rohita).</title>
        <authorList>
            <person name="Das P."/>
            <person name="Kushwaha B."/>
            <person name="Joshi C.G."/>
            <person name="Kumar D."/>
            <person name="Nagpure N.S."/>
            <person name="Sahoo L."/>
            <person name="Das S.P."/>
            <person name="Bit A."/>
            <person name="Patnaik S."/>
            <person name="Meher P.K."/>
            <person name="Jayasankar P."/>
            <person name="Koringa P.G."/>
            <person name="Patel N.V."/>
            <person name="Hinsu A.T."/>
            <person name="Kumar R."/>
            <person name="Pandey M."/>
            <person name="Agarwal S."/>
            <person name="Srivastava S."/>
            <person name="Singh M."/>
            <person name="Iquebal M.A."/>
            <person name="Jaiswal S."/>
            <person name="Angadi U.B."/>
            <person name="Kumar N."/>
            <person name="Raza M."/>
            <person name="Shah T.M."/>
            <person name="Rai A."/>
            <person name="Jena J.K."/>
        </authorList>
    </citation>
    <scope>NUCLEOTIDE SEQUENCE [LARGE SCALE GENOMIC DNA]</scope>
    <source>
        <strain evidence="11">DASCIFA01</strain>
        <tissue evidence="11">Testis</tissue>
    </source>
</reference>
<dbReference type="PROSITE" id="PS50011">
    <property type="entry name" value="PROTEIN_KINASE_DOM"/>
    <property type="match status" value="1"/>
</dbReference>
<evidence type="ECO:0000256" key="5">
    <source>
        <dbReference type="ARBA" id="ARBA00022741"/>
    </source>
</evidence>
<dbReference type="Pfam" id="PF00069">
    <property type="entry name" value="Pkinase"/>
    <property type="match status" value="1"/>
</dbReference>
<dbReference type="InterPro" id="IPR008271">
    <property type="entry name" value="Ser/Thr_kinase_AS"/>
</dbReference>
<dbReference type="AlphaFoldDB" id="A0A498NSJ2"/>
<dbReference type="STRING" id="84645.A0A498NSJ2"/>
<keyword evidence="3" id="KW-0723">Serine/threonine-protein kinase</keyword>
<evidence type="ECO:0000259" key="10">
    <source>
        <dbReference type="PROSITE" id="PS50011"/>
    </source>
</evidence>
<gene>
    <name evidence="11" type="ORF">ROHU_003855</name>
</gene>
<keyword evidence="6 11" id="KW-0418">Kinase</keyword>
<evidence type="ECO:0000256" key="7">
    <source>
        <dbReference type="ARBA" id="ARBA00022840"/>
    </source>
</evidence>
<evidence type="ECO:0000256" key="1">
    <source>
        <dbReference type="ARBA" id="ARBA00005505"/>
    </source>
</evidence>
<evidence type="ECO:0000256" key="3">
    <source>
        <dbReference type="ARBA" id="ARBA00022527"/>
    </source>
</evidence>
<dbReference type="InterPro" id="IPR051138">
    <property type="entry name" value="PIM_Ser/Thr_kinase"/>
</dbReference>
<keyword evidence="5" id="KW-0547">Nucleotide-binding</keyword>
<comment type="caution">
    <text evidence="11">The sequence shown here is derived from an EMBL/GenBank/DDBJ whole genome shotgun (WGS) entry which is preliminary data.</text>
</comment>
<comment type="catalytic activity">
    <reaction evidence="8">
        <text>L-threonyl-[protein] + ATP = O-phospho-L-threonyl-[protein] + ADP + H(+)</text>
        <dbReference type="Rhea" id="RHEA:46608"/>
        <dbReference type="Rhea" id="RHEA-COMP:11060"/>
        <dbReference type="Rhea" id="RHEA-COMP:11605"/>
        <dbReference type="ChEBI" id="CHEBI:15378"/>
        <dbReference type="ChEBI" id="CHEBI:30013"/>
        <dbReference type="ChEBI" id="CHEBI:30616"/>
        <dbReference type="ChEBI" id="CHEBI:61977"/>
        <dbReference type="ChEBI" id="CHEBI:456216"/>
        <dbReference type="EC" id="2.7.11.1"/>
    </reaction>
</comment>
<keyword evidence="12" id="KW-1185">Reference proteome</keyword>